<evidence type="ECO:0000256" key="4">
    <source>
        <dbReference type="ARBA" id="ARBA00023136"/>
    </source>
</evidence>
<comment type="subcellular location">
    <subcellularLocation>
        <location evidence="1">Membrane</location>
        <topology evidence="1">Multi-pass membrane protein</topology>
    </subcellularLocation>
</comment>
<keyword evidence="3 6" id="KW-1133">Transmembrane helix</keyword>
<dbReference type="AlphaFoldDB" id="A0A5J5L1V1"/>
<dbReference type="RefSeq" id="WP_158032418.1">
    <property type="nucleotide sequence ID" value="NZ_ML708610.1"/>
</dbReference>
<dbReference type="InterPro" id="IPR039428">
    <property type="entry name" value="NUOK/Mnh_C1-like"/>
</dbReference>
<keyword evidence="4 6" id="KW-0472">Membrane</keyword>
<evidence type="ECO:0000256" key="2">
    <source>
        <dbReference type="ARBA" id="ARBA00022692"/>
    </source>
</evidence>
<gene>
    <name evidence="7" type="ORF">FCK90_00875</name>
</gene>
<sequence length="111" mass="11487">MIELSVASLTLWTGALLTGLALVRLLTVEDLIARLIALNLTGGGTLLILVGLAARTEPVDPVPQALALTGIVITVAFTGVGLILVRAVDDDERPSRSADGRAHGHDEEANA</sequence>
<feature type="transmembrane region" description="Helical" evidence="6">
    <location>
        <begin position="6"/>
        <end position="23"/>
    </location>
</feature>
<organism evidence="7 8">
    <name type="scientific">Kocuria coralli</name>
    <dbReference type="NCBI Taxonomy" id="1461025"/>
    <lineage>
        <taxon>Bacteria</taxon>
        <taxon>Bacillati</taxon>
        <taxon>Actinomycetota</taxon>
        <taxon>Actinomycetes</taxon>
        <taxon>Micrococcales</taxon>
        <taxon>Micrococcaceae</taxon>
        <taxon>Kocuria</taxon>
    </lineage>
</organism>
<feature type="region of interest" description="Disordered" evidence="5">
    <location>
        <begin position="91"/>
        <end position="111"/>
    </location>
</feature>
<name>A0A5J5L1V1_9MICC</name>
<dbReference type="EMBL" id="SZWF01000001">
    <property type="protein sequence ID" value="KAA9395610.1"/>
    <property type="molecule type" value="Genomic_DNA"/>
</dbReference>
<comment type="caution">
    <text evidence="7">The sequence shown here is derived from an EMBL/GenBank/DDBJ whole genome shotgun (WGS) entry which is preliminary data.</text>
</comment>
<evidence type="ECO:0000256" key="1">
    <source>
        <dbReference type="ARBA" id="ARBA00004141"/>
    </source>
</evidence>
<evidence type="ECO:0000256" key="3">
    <source>
        <dbReference type="ARBA" id="ARBA00022989"/>
    </source>
</evidence>
<accession>A0A5J5L1V1</accession>
<feature type="transmembrane region" description="Helical" evidence="6">
    <location>
        <begin position="66"/>
        <end position="88"/>
    </location>
</feature>
<evidence type="ECO:0000313" key="8">
    <source>
        <dbReference type="Proteomes" id="UP000325957"/>
    </source>
</evidence>
<reference evidence="7 8" key="1">
    <citation type="submission" date="2019-05" db="EMBL/GenBank/DDBJ databases">
        <title>Kocuria coralli sp. nov., a novel actinobacterium isolated from coral reef seawater.</title>
        <authorList>
            <person name="Li J."/>
        </authorList>
    </citation>
    <scope>NUCLEOTIDE SEQUENCE [LARGE SCALE GENOMIC DNA]</scope>
    <source>
        <strain evidence="7 8">SCSIO 13007</strain>
    </source>
</reference>
<evidence type="ECO:0000256" key="5">
    <source>
        <dbReference type="SAM" id="MobiDB-lite"/>
    </source>
</evidence>
<keyword evidence="8" id="KW-1185">Reference proteome</keyword>
<feature type="transmembrane region" description="Helical" evidence="6">
    <location>
        <begin position="35"/>
        <end position="54"/>
    </location>
</feature>
<dbReference type="Proteomes" id="UP000325957">
    <property type="component" value="Unassembled WGS sequence"/>
</dbReference>
<proteinExistence type="predicted"/>
<dbReference type="GO" id="GO:0016020">
    <property type="term" value="C:membrane"/>
    <property type="evidence" value="ECO:0007669"/>
    <property type="project" value="UniProtKB-SubCell"/>
</dbReference>
<feature type="compositionally biased region" description="Basic and acidic residues" evidence="5">
    <location>
        <begin position="93"/>
        <end position="111"/>
    </location>
</feature>
<protein>
    <submittedName>
        <fullName evidence="7">Uncharacterized protein</fullName>
    </submittedName>
</protein>
<evidence type="ECO:0000313" key="7">
    <source>
        <dbReference type="EMBL" id="KAA9395610.1"/>
    </source>
</evidence>
<dbReference type="Gene3D" id="1.10.287.3510">
    <property type="match status" value="1"/>
</dbReference>
<keyword evidence="2 6" id="KW-0812">Transmembrane</keyword>
<dbReference type="OrthoDB" id="1494613at2"/>
<dbReference type="Pfam" id="PF00420">
    <property type="entry name" value="Oxidored_q2"/>
    <property type="match status" value="1"/>
</dbReference>
<evidence type="ECO:0000256" key="6">
    <source>
        <dbReference type="SAM" id="Phobius"/>
    </source>
</evidence>